<dbReference type="Gene3D" id="3.40.50.300">
    <property type="entry name" value="P-loop containing nucleotide triphosphate hydrolases"/>
    <property type="match status" value="1"/>
</dbReference>
<feature type="domain" description="AAA+ ATPase" evidence="2">
    <location>
        <begin position="286"/>
        <end position="472"/>
    </location>
</feature>
<dbReference type="EMBL" id="JADEXS010000045">
    <property type="protein sequence ID" value="MBE9021903.1"/>
    <property type="molecule type" value="Genomic_DNA"/>
</dbReference>
<dbReference type="SMART" id="SM00382">
    <property type="entry name" value="AAA"/>
    <property type="match status" value="1"/>
</dbReference>
<keyword evidence="1" id="KW-0677">Repeat</keyword>
<evidence type="ECO:0000256" key="1">
    <source>
        <dbReference type="ARBA" id="ARBA00022737"/>
    </source>
</evidence>
<evidence type="ECO:0000313" key="3">
    <source>
        <dbReference type="EMBL" id="MBE9021903.1"/>
    </source>
</evidence>
<gene>
    <name evidence="3" type="ORF">IQ276_05345</name>
</gene>
<dbReference type="SUPFAM" id="SSF52540">
    <property type="entry name" value="P-loop containing nucleoside triphosphate hydrolases"/>
    <property type="match status" value="1"/>
</dbReference>
<dbReference type="RefSeq" id="WP_193914247.1">
    <property type="nucleotide sequence ID" value="NZ_JADEXS020000001.1"/>
</dbReference>
<dbReference type="PANTHER" id="PTHR10039">
    <property type="entry name" value="AMELOGENIN"/>
    <property type="match status" value="1"/>
</dbReference>
<sequence>MASGLGSAHRGYQYQDLATAYFLAQSLIYQFDEVTVDRKEYEGDRFDDLAIRADSRLVRRQFKHSADATRIFEIEDLITQRKDLRIDDLIACFKSAGSAVADEYRLCATWSRPRDPKLVALLEEIPAEPSFVGHPTRLYRLRGDLIWPEGGKFSWKPKRAAEFNLSQQDFLDFTARFVIELECPSFSGDLSNPGTLEQMLLRLLVNDIGVGQYPNQERNVVDVAFSLSEIASQARAGGQTLKPSEVVAKLRLRTDYGKVAQQFPLVKSELVNRVSLLETLHNQVETQPVIVFTGSPGSGKSWTLTCLAEQLKEAGHLVAKHYCYLEPGDPDVQKRITTDVLFANLIYELISSESSLREKHRPIYSVGSRELENILVNAIKLSATGRIVLIIDGIDHISRVLSESPTLAPKDTDIVKELAALNLPPGVCLVMGSQPGSHLDPLAGVGKNITIQDWSFEETTNLANRLGVLNRLSEAGFADIEKEFTTVLYERSEGNPLYATFLCRELLAKLNDSSAVEPIASLREAPVIAGSISCYYDYLLQTAQPVGASQIVADLLGLIDYGLTIKELQEIFPLLAHYIPSALNHLSPILKQVTSQGGVRIYHESFRRFIIERLRSQGITLVSIITPVIDWLTQRGFYKDSKAYRFLLPCLRRADRKKDILDLISFDFVSRSVEFGHPQSAIQANLMLATDVAAEELDWVSLTRLAELHRSNYTCFEEKLRDFDLYELYGRTFGEVFGMDALVERLLFEGRATLPAKQGLILCSLCDDAGQTPPWSEYLELERKNEVEDDSQDSSWEQAAIARFHGLVRLYGVEAMCQRLSDWLVDVKEPPISYLRGVLRRLAQFGGSDVLKPLLRASHITDEVVSVVRVELARILEVEVNAQAAREVATQAVQSRVSIDLAFECLSMGATPNEIMKCYPELTKTITEFDCERKYFEEAPMRSWVAAVGIAAATDPTLLYEVRKKIGRGSWYKNWLCFIVSLSEAEVKAKLDLVAAQSELFEAIKNLSSDTHPFKGEPRAIDLYSIREIIHQSIARALHLLQGTQQWEKVLNYLFKISSETNGYEKSSIGPIAPEVLIKLLLPYASNQSVHESTLKIIELLVQQAEKIGRFYEVHASYEMYLIQALVAGIKVDAARTKWQSVATYLCAYGFRKDSTISELLWSLPALGEVDLQRTRTAFKVVQPLVDTVVEHTERVEYAHGAWYAALCKVDPVAGLVLLARSLVLYGGVIDWRLESALEDVVDNTQLIGNPLILVFLEATCPIDGQDTLAKRRLAVIERLLKINPEIGQHHFRLLAAQIQGDSRKFNPAVWEQLQDFSAIYNIPLPPGRCIIGDEENKSERTYREKQTRLSSIFVEPPIFPFEASPLDLMKGLRFVCNQSSLEKRDYSKFINAFGYRLVELLDKGAEDEAIHLLHYFCREHHFYEDAVLIADVAEGLERHGYKQIASITFIFAYCYSRDGGGWLQLGGSKHLPWLMHAITLSQDIALHYLANEVAHFLEKTYVSGITRHLIQFFAAQRMTNVAFQCWEAAFEVIQHRLPSHKAVSGPFIPYVPEETPLWSIDEGLVSVLLARVTHPELERKVTALSGLAALFSYLPTSTIAPLRESLRLDTPITSVITILQLLSNSECPPYPISVALQNELLELSRCDIFGIRILAQALLERIGLTLRNTQLTAVNPVKSTLTSRQENAILSLDWGERVDTVSEIWPSFSHQVALHFNQLWERTESYKMRAQSRHEAAQSRVRNNMPSTPLLFWEKEIFECVFHEVLNGIESQLWAEGEWTPSSAIVIQQRVTPRLKLQIARWHSRVIRPLLPLPSLQQSGLSPAIAISNEDEYNGWYRCGYYERQLLFEEKVLGDLSNEVTIFAGVMFEREQNFFEQNMLPFGYGNEEAWWDWQNDYILLQPQGFHGPLVGLKWVQDFLGYRPVMMLPPQLARRCSLHLVNKWPSRLELVDSQGVCAVSFRWWNVRPVGDGLNEEIPILQGCDLIVRPDIFEQIRQLSKWSPIEVRQVQRSLGNE</sequence>
<evidence type="ECO:0000313" key="4">
    <source>
        <dbReference type="Proteomes" id="UP000622533"/>
    </source>
</evidence>
<accession>A0A8J7CX25</accession>
<keyword evidence="4" id="KW-1185">Reference proteome</keyword>
<organism evidence="3 4">
    <name type="scientific">Desmonostoc muscorum LEGE 12446</name>
    <dbReference type="NCBI Taxonomy" id="1828758"/>
    <lineage>
        <taxon>Bacteria</taxon>
        <taxon>Bacillati</taxon>
        <taxon>Cyanobacteriota</taxon>
        <taxon>Cyanophyceae</taxon>
        <taxon>Nostocales</taxon>
        <taxon>Nostocaceae</taxon>
        <taxon>Desmonostoc</taxon>
    </lineage>
</organism>
<dbReference type="Pfam" id="PF24883">
    <property type="entry name" value="NPHP3_N"/>
    <property type="match status" value="1"/>
</dbReference>
<dbReference type="InterPro" id="IPR056884">
    <property type="entry name" value="NPHP3-like_N"/>
</dbReference>
<name>A0A8J7CX25_DESMC</name>
<dbReference type="PANTHER" id="PTHR10039:SF5">
    <property type="entry name" value="NACHT DOMAIN-CONTAINING PROTEIN"/>
    <property type="match status" value="1"/>
</dbReference>
<dbReference type="InterPro" id="IPR027417">
    <property type="entry name" value="P-loop_NTPase"/>
</dbReference>
<dbReference type="Proteomes" id="UP000622533">
    <property type="component" value="Unassembled WGS sequence"/>
</dbReference>
<evidence type="ECO:0000259" key="2">
    <source>
        <dbReference type="SMART" id="SM00382"/>
    </source>
</evidence>
<proteinExistence type="predicted"/>
<reference evidence="3" key="1">
    <citation type="submission" date="2020-10" db="EMBL/GenBank/DDBJ databases">
        <authorList>
            <person name="Castelo-Branco R."/>
            <person name="Eusebio N."/>
            <person name="Adriana R."/>
            <person name="Vieira A."/>
            <person name="Brugerolle De Fraissinette N."/>
            <person name="Rezende De Castro R."/>
            <person name="Schneider M.P."/>
            <person name="Vasconcelos V."/>
            <person name="Leao P.N."/>
        </authorList>
    </citation>
    <scope>NUCLEOTIDE SEQUENCE</scope>
    <source>
        <strain evidence="3">LEGE 12446</strain>
    </source>
</reference>
<protein>
    <submittedName>
        <fullName evidence="3">NACHT domain-containing protein</fullName>
    </submittedName>
</protein>
<comment type="caution">
    <text evidence="3">The sequence shown here is derived from an EMBL/GenBank/DDBJ whole genome shotgun (WGS) entry which is preliminary data.</text>
</comment>
<dbReference type="InterPro" id="IPR003593">
    <property type="entry name" value="AAA+_ATPase"/>
</dbReference>